<dbReference type="Proteomes" id="UP000317648">
    <property type="component" value="Chromosome"/>
</dbReference>
<dbReference type="Gene3D" id="1.25.40.10">
    <property type="entry name" value="Tetratricopeptide repeat domain"/>
    <property type="match status" value="1"/>
</dbReference>
<dbReference type="SMART" id="SM00220">
    <property type="entry name" value="S_TKc"/>
    <property type="match status" value="1"/>
</dbReference>
<keyword evidence="6" id="KW-0067">ATP-binding</keyword>
<feature type="transmembrane region" description="Helical" evidence="11">
    <location>
        <begin position="387"/>
        <end position="414"/>
    </location>
</feature>
<keyword evidence="5 13" id="KW-0418">Kinase</keyword>
<name>A0A518E1X6_9BACT</name>
<feature type="repeat" description="TPR" evidence="9">
    <location>
        <begin position="662"/>
        <end position="695"/>
    </location>
</feature>
<keyword evidence="11" id="KW-1133">Transmembrane helix</keyword>
<feature type="repeat" description="TPR" evidence="9">
    <location>
        <begin position="737"/>
        <end position="770"/>
    </location>
</feature>
<dbReference type="InterPro" id="IPR000719">
    <property type="entry name" value="Prot_kinase_dom"/>
</dbReference>
<feature type="compositionally biased region" description="Pro residues" evidence="10">
    <location>
        <begin position="332"/>
        <end position="362"/>
    </location>
</feature>
<feature type="compositionally biased region" description="Basic and acidic residues" evidence="10">
    <location>
        <begin position="1077"/>
        <end position="1087"/>
    </location>
</feature>
<evidence type="ECO:0000256" key="11">
    <source>
        <dbReference type="SAM" id="Phobius"/>
    </source>
</evidence>
<keyword evidence="9" id="KW-0802">TPR repeat</keyword>
<dbReference type="EMBL" id="CP036433">
    <property type="protein sequence ID" value="QDU98081.1"/>
    <property type="molecule type" value="Genomic_DNA"/>
</dbReference>
<evidence type="ECO:0000256" key="3">
    <source>
        <dbReference type="ARBA" id="ARBA00022679"/>
    </source>
</evidence>
<dbReference type="InterPro" id="IPR019734">
    <property type="entry name" value="TPR_rpt"/>
</dbReference>
<dbReference type="InterPro" id="IPR011009">
    <property type="entry name" value="Kinase-like_dom_sf"/>
</dbReference>
<protein>
    <recommendedName>
        <fullName evidence="1">non-specific serine/threonine protein kinase</fullName>
        <ecNumber evidence="1">2.7.11.1</ecNumber>
    </recommendedName>
</protein>
<reference evidence="13 14" key="1">
    <citation type="submission" date="2019-02" db="EMBL/GenBank/DDBJ databases">
        <title>Deep-cultivation of Planctomycetes and their phenomic and genomic characterization uncovers novel biology.</title>
        <authorList>
            <person name="Wiegand S."/>
            <person name="Jogler M."/>
            <person name="Boedeker C."/>
            <person name="Pinto D."/>
            <person name="Vollmers J."/>
            <person name="Rivas-Marin E."/>
            <person name="Kohn T."/>
            <person name="Peeters S.H."/>
            <person name="Heuer A."/>
            <person name="Rast P."/>
            <person name="Oberbeckmann S."/>
            <person name="Bunk B."/>
            <person name="Jeske O."/>
            <person name="Meyerdierks A."/>
            <person name="Storesund J.E."/>
            <person name="Kallscheuer N."/>
            <person name="Luecker S."/>
            <person name="Lage O.M."/>
            <person name="Pohl T."/>
            <person name="Merkel B.J."/>
            <person name="Hornburger P."/>
            <person name="Mueller R.-W."/>
            <person name="Bruemmer F."/>
            <person name="Labrenz M."/>
            <person name="Spormann A.M."/>
            <person name="Op den Camp H."/>
            <person name="Overmann J."/>
            <person name="Amann R."/>
            <person name="Jetten M.S.M."/>
            <person name="Mascher T."/>
            <person name="Medema M.H."/>
            <person name="Devos D.P."/>
            <person name="Kaster A.-K."/>
            <person name="Ovreas L."/>
            <person name="Rohde M."/>
            <person name="Galperin M.Y."/>
            <person name="Jogler C."/>
        </authorList>
    </citation>
    <scope>NUCLEOTIDE SEQUENCE [LARGE SCALE GENOMIC DNA]</scope>
    <source>
        <strain evidence="13 14">Pla85_3_4</strain>
    </source>
</reference>
<keyword evidence="3 13" id="KW-0808">Transferase</keyword>
<dbReference type="Pfam" id="PF00069">
    <property type="entry name" value="Pkinase"/>
    <property type="match status" value="1"/>
</dbReference>
<dbReference type="Gene3D" id="1.10.510.10">
    <property type="entry name" value="Transferase(Phosphotransferase) domain 1"/>
    <property type="match status" value="1"/>
</dbReference>
<feature type="region of interest" description="Disordered" evidence="10">
    <location>
        <begin position="960"/>
        <end position="983"/>
    </location>
</feature>
<sequence length="1105" mass="120565">MPNEIETMETLAQGRHRVVYSGQDWTMNRSVSIITLREEYQNHPQLQNQLIEEARFLGNLPYDGFLNVFELDLAQHRVITDYMPGSVARLIQEGPILSDRVRSLLRQTLHALHWLHTHPRYLYGEIRPSKLLYNTRGQIKLGLFGGLSLDAIDTAQVPEDPKYTAPESVDKKFGPIGPQLDLYCLGFTALEALVGPGFDRQFSIVADNDRLASTGWLRWHVSSAACKSVQQFIPQAPADLVRVIDAMVTKQVSGRPRDAHAALSMLAPGPAISLITGEATMQNGSQEPPAPLLASNEPAHVLTGKPPSDKVSPGKPLTGPEHDTHVDLDLPPVQPARPMPPIASDPIPAPKPSVKPPVPPTSNPFAVPADKHASPQPDRPPRRSSPLLWIAGLAVAAMLLLAGGLAGAFGLGLLQLGPPSRPMQTVAFTYNPPTPAVEVYEDGKRLKADAAGAYVLQQGSHKLTFQAGEQKVGHQVEVTSSSREITIQLPTPPVVQTLVQPDPVVEPQPIPPADGHMYGVIKPVDAQVELLSGKAEIPPPVDGKLQIPFAGSERGKTFRVAIRHPHYETLEADWIAGDNATPDEPHQFALRPYLQVEPATAQVQVRGEALTADEKGRYLLPDAGVSYPLAIAAKGYQPWEVNACDDGVLAGSDFLVKLQTDQDYYFEQGKAALQQGNGELALQQFARVIAIVPQYPAIDYFQGAARFLTAQTTAQWEAVISDHTRYLSLPDPSEHRADALYQRGQAWVQLNQIDRALADLEAAYEIRPRLAMRALLDDLNLQREAQRALAAAAAAAAAERDAVKDFDGKKQLAANAPVSVPPPPRRELSLQDISLFQMKPQWKEQHLTLIANLPDEPPGPLHLMDWRRNEEAADKVAIRIQKNQVEFEADSVDLAAALLPGTRTLLFGPTPQDAAFQLDLPPLKIVAVDKGEGGRPGEVPVLILLEGLLPGFQLLAKGDASDPADAGEPRFSVPVEDVPPRGFTAPVEKERERHRITLFLPPPKNPQAVVNYTFAILNLDGSRSRVLRVTRRGDKLDDTITESKPAAIRPPFDVAAWQKLLDAQDAADAARPRPKPRGLDAKIEGKEPGQPAPQERQSSTPRQPT</sequence>
<dbReference type="KEGG" id="lcre:Pla8534_59420"/>
<proteinExistence type="predicted"/>
<dbReference type="PROSITE" id="PS50011">
    <property type="entry name" value="PROTEIN_KINASE_DOM"/>
    <property type="match status" value="1"/>
</dbReference>
<keyword evidence="4" id="KW-0547">Nucleotide-binding</keyword>
<dbReference type="GO" id="GO:0004674">
    <property type="term" value="F:protein serine/threonine kinase activity"/>
    <property type="evidence" value="ECO:0007669"/>
    <property type="project" value="UniProtKB-KW"/>
</dbReference>
<evidence type="ECO:0000256" key="2">
    <source>
        <dbReference type="ARBA" id="ARBA00022527"/>
    </source>
</evidence>
<evidence type="ECO:0000256" key="5">
    <source>
        <dbReference type="ARBA" id="ARBA00022777"/>
    </source>
</evidence>
<evidence type="ECO:0000256" key="4">
    <source>
        <dbReference type="ARBA" id="ARBA00022741"/>
    </source>
</evidence>
<keyword evidence="11" id="KW-0812">Transmembrane</keyword>
<dbReference type="GO" id="GO:0005737">
    <property type="term" value="C:cytoplasm"/>
    <property type="evidence" value="ECO:0007669"/>
    <property type="project" value="TreeGrafter"/>
</dbReference>
<evidence type="ECO:0000256" key="1">
    <source>
        <dbReference type="ARBA" id="ARBA00012513"/>
    </source>
</evidence>
<dbReference type="RefSeq" id="WP_197442675.1">
    <property type="nucleotide sequence ID" value="NZ_CP036433.1"/>
</dbReference>
<feature type="domain" description="Protein kinase" evidence="12">
    <location>
        <begin position="5"/>
        <end position="272"/>
    </location>
</feature>
<dbReference type="AlphaFoldDB" id="A0A518E1X6"/>
<keyword evidence="11" id="KW-0472">Membrane</keyword>
<feature type="compositionally biased region" description="Polar residues" evidence="10">
    <location>
        <begin position="1095"/>
        <end position="1105"/>
    </location>
</feature>
<dbReference type="InterPro" id="IPR053235">
    <property type="entry name" value="Ser_Thr_kinase"/>
</dbReference>
<feature type="region of interest" description="Disordered" evidence="10">
    <location>
        <begin position="281"/>
        <end position="383"/>
    </location>
</feature>
<accession>A0A518E1X6</accession>
<dbReference type="SMART" id="SM00028">
    <property type="entry name" value="TPR"/>
    <property type="match status" value="2"/>
</dbReference>
<comment type="catalytic activity">
    <reaction evidence="8">
        <text>L-seryl-[protein] + ATP = O-phospho-L-seryl-[protein] + ADP + H(+)</text>
        <dbReference type="Rhea" id="RHEA:17989"/>
        <dbReference type="Rhea" id="RHEA-COMP:9863"/>
        <dbReference type="Rhea" id="RHEA-COMP:11604"/>
        <dbReference type="ChEBI" id="CHEBI:15378"/>
        <dbReference type="ChEBI" id="CHEBI:29999"/>
        <dbReference type="ChEBI" id="CHEBI:30616"/>
        <dbReference type="ChEBI" id="CHEBI:83421"/>
        <dbReference type="ChEBI" id="CHEBI:456216"/>
        <dbReference type="EC" id="2.7.11.1"/>
    </reaction>
</comment>
<feature type="region of interest" description="Disordered" evidence="10">
    <location>
        <begin position="1064"/>
        <end position="1105"/>
    </location>
</feature>
<evidence type="ECO:0000256" key="7">
    <source>
        <dbReference type="ARBA" id="ARBA00047899"/>
    </source>
</evidence>
<dbReference type="PANTHER" id="PTHR24361:SF433">
    <property type="entry name" value="PROTEIN KINASE DOMAIN-CONTAINING PROTEIN"/>
    <property type="match status" value="1"/>
</dbReference>
<keyword evidence="14" id="KW-1185">Reference proteome</keyword>
<dbReference type="SUPFAM" id="SSF48452">
    <property type="entry name" value="TPR-like"/>
    <property type="match status" value="1"/>
</dbReference>
<dbReference type="InterPro" id="IPR011990">
    <property type="entry name" value="TPR-like_helical_dom_sf"/>
</dbReference>
<comment type="catalytic activity">
    <reaction evidence="7">
        <text>L-threonyl-[protein] + ATP = O-phospho-L-threonyl-[protein] + ADP + H(+)</text>
        <dbReference type="Rhea" id="RHEA:46608"/>
        <dbReference type="Rhea" id="RHEA-COMP:11060"/>
        <dbReference type="Rhea" id="RHEA-COMP:11605"/>
        <dbReference type="ChEBI" id="CHEBI:15378"/>
        <dbReference type="ChEBI" id="CHEBI:30013"/>
        <dbReference type="ChEBI" id="CHEBI:30616"/>
        <dbReference type="ChEBI" id="CHEBI:61977"/>
        <dbReference type="ChEBI" id="CHEBI:456216"/>
        <dbReference type="EC" id="2.7.11.1"/>
    </reaction>
</comment>
<gene>
    <name evidence="13" type="primary">pknL</name>
    <name evidence="13" type="ORF">Pla8534_59420</name>
</gene>
<organism evidence="13 14">
    <name type="scientific">Lignipirellula cremea</name>
    <dbReference type="NCBI Taxonomy" id="2528010"/>
    <lineage>
        <taxon>Bacteria</taxon>
        <taxon>Pseudomonadati</taxon>
        <taxon>Planctomycetota</taxon>
        <taxon>Planctomycetia</taxon>
        <taxon>Pirellulales</taxon>
        <taxon>Pirellulaceae</taxon>
        <taxon>Lignipirellula</taxon>
    </lineage>
</organism>
<evidence type="ECO:0000256" key="10">
    <source>
        <dbReference type="SAM" id="MobiDB-lite"/>
    </source>
</evidence>
<dbReference type="PANTHER" id="PTHR24361">
    <property type="entry name" value="MITOGEN-ACTIVATED KINASE KINASE KINASE"/>
    <property type="match status" value="1"/>
</dbReference>
<evidence type="ECO:0000256" key="9">
    <source>
        <dbReference type="PROSITE-ProRule" id="PRU00339"/>
    </source>
</evidence>
<dbReference type="GO" id="GO:0005524">
    <property type="term" value="F:ATP binding"/>
    <property type="evidence" value="ECO:0007669"/>
    <property type="project" value="UniProtKB-KW"/>
</dbReference>
<evidence type="ECO:0000313" key="13">
    <source>
        <dbReference type="EMBL" id="QDU98081.1"/>
    </source>
</evidence>
<evidence type="ECO:0000259" key="12">
    <source>
        <dbReference type="PROSITE" id="PS50011"/>
    </source>
</evidence>
<dbReference type="SUPFAM" id="SSF56112">
    <property type="entry name" value="Protein kinase-like (PK-like)"/>
    <property type="match status" value="1"/>
</dbReference>
<evidence type="ECO:0000313" key="14">
    <source>
        <dbReference type="Proteomes" id="UP000317648"/>
    </source>
</evidence>
<dbReference type="EC" id="2.7.11.1" evidence="1"/>
<evidence type="ECO:0000256" key="8">
    <source>
        <dbReference type="ARBA" id="ARBA00048679"/>
    </source>
</evidence>
<dbReference type="PROSITE" id="PS50005">
    <property type="entry name" value="TPR"/>
    <property type="match status" value="2"/>
</dbReference>
<evidence type="ECO:0000256" key="6">
    <source>
        <dbReference type="ARBA" id="ARBA00022840"/>
    </source>
</evidence>
<keyword evidence="2" id="KW-0723">Serine/threonine-protein kinase</keyword>
<dbReference type="GO" id="GO:0106310">
    <property type="term" value="F:protein serine kinase activity"/>
    <property type="evidence" value="ECO:0007669"/>
    <property type="project" value="RHEA"/>
</dbReference>